<evidence type="ECO:0000256" key="5">
    <source>
        <dbReference type="ARBA" id="ARBA00022801"/>
    </source>
</evidence>
<dbReference type="PANTHER" id="PTHR34139">
    <property type="entry name" value="UPF0331 PROTEIN MJ0127"/>
    <property type="match status" value="1"/>
</dbReference>
<evidence type="ECO:0000256" key="6">
    <source>
        <dbReference type="ARBA" id="ARBA00024207"/>
    </source>
</evidence>
<evidence type="ECO:0008006" key="8">
    <source>
        <dbReference type="Google" id="ProtNLM"/>
    </source>
</evidence>
<dbReference type="InterPro" id="IPR051813">
    <property type="entry name" value="HepT_RNase_toxin"/>
</dbReference>
<dbReference type="PANTHER" id="PTHR34139:SF1">
    <property type="entry name" value="RNASE MJ1380-RELATED"/>
    <property type="match status" value="1"/>
</dbReference>
<protein>
    <recommendedName>
        <fullName evidence="8">DUF86 domain-containing protein</fullName>
    </recommendedName>
</protein>
<name>A0A445MRM4_9BACT</name>
<sequence>MSLSPLEYLRHILDETEYLVTESADLSKEQFLQEATLRRAFVRSIEIIGEASKKVPSDLKNRYTNVEWKAIAGMRDRLIHDYFGVDYDIVWDVIQNKIPSLHKDILEIIKQEDAFQ</sequence>
<proteinExistence type="inferred from homology"/>
<gene>
    <name evidence="7" type="ORF">PITCH_A1170004</name>
</gene>
<keyword evidence="5" id="KW-0378">Hydrolase</keyword>
<keyword evidence="4" id="KW-0547">Nucleotide-binding</keyword>
<organism evidence="7">
    <name type="scientific">uncultured Desulfobacterium sp</name>
    <dbReference type="NCBI Taxonomy" id="201089"/>
    <lineage>
        <taxon>Bacteria</taxon>
        <taxon>Pseudomonadati</taxon>
        <taxon>Thermodesulfobacteriota</taxon>
        <taxon>Desulfobacteria</taxon>
        <taxon>Desulfobacterales</taxon>
        <taxon>Desulfobacteriaceae</taxon>
        <taxon>Desulfobacterium</taxon>
        <taxon>environmental samples</taxon>
    </lineage>
</organism>
<dbReference type="InterPro" id="IPR037038">
    <property type="entry name" value="HepT-like_sf"/>
</dbReference>
<evidence type="ECO:0000313" key="7">
    <source>
        <dbReference type="EMBL" id="SPD72106.1"/>
    </source>
</evidence>
<evidence type="ECO:0000256" key="4">
    <source>
        <dbReference type="ARBA" id="ARBA00022741"/>
    </source>
</evidence>
<dbReference type="Gene3D" id="1.20.120.580">
    <property type="entry name" value="bsu32300-like"/>
    <property type="match status" value="1"/>
</dbReference>
<evidence type="ECO:0000256" key="1">
    <source>
        <dbReference type="ARBA" id="ARBA00022553"/>
    </source>
</evidence>
<reference evidence="7" key="1">
    <citation type="submission" date="2018-01" db="EMBL/GenBank/DDBJ databases">
        <authorList>
            <person name="Regsiter A."/>
            <person name="William W."/>
        </authorList>
    </citation>
    <scope>NUCLEOTIDE SEQUENCE</scope>
    <source>
        <strain evidence="7">TRIP AH-1</strain>
    </source>
</reference>
<dbReference type="Pfam" id="PF01934">
    <property type="entry name" value="HepT-like"/>
    <property type="match status" value="1"/>
</dbReference>
<evidence type="ECO:0000256" key="3">
    <source>
        <dbReference type="ARBA" id="ARBA00022722"/>
    </source>
</evidence>
<keyword evidence="2" id="KW-1277">Toxin-antitoxin system</keyword>
<dbReference type="GO" id="GO:0000166">
    <property type="term" value="F:nucleotide binding"/>
    <property type="evidence" value="ECO:0007669"/>
    <property type="project" value="UniProtKB-KW"/>
</dbReference>
<dbReference type="GO" id="GO:0016787">
    <property type="term" value="F:hydrolase activity"/>
    <property type="evidence" value="ECO:0007669"/>
    <property type="project" value="UniProtKB-KW"/>
</dbReference>
<dbReference type="EMBL" id="OJIN01000021">
    <property type="protein sequence ID" value="SPD72106.1"/>
    <property type="molecule type" value="Genomic_DNA"/>
</dbReference>
<dbReference type="GO" id="GO:0110001">
    <property type="term" value="C:toxin-antitoxin complex"/>
    <property type="evidence" value="ECO:0007669"/>
    <property type="project" value="InterPro"/>
</dbReference>
<dbReference type="InterPro" id="IPR008201">
    <property type="entry name" value="HepT-like"/>
</dbReference>
<keyword evidence="3" id="KW-0540">Nuclease</keyword>
<accession>A0A445MRM4</accession>
<comment type="similarity">
    <text evidence="6">Belongs to the HepT RNase toxin family.</text>
</comment>
<evidence type="ECO:0000256" key="2">
    <source>
        <dbReference type="ARBA" id="ARBA00022649"/>
    </source>
</evidence>
<keyword evidence="1" id="KW-0597">Phosphoprotein</keyword>
<dbReference type="AlphaFoldDB" id="A0A445MRM4"/>
<dbReference type="GO" id="GO:0004540">
    <property type="term" value="F:RNA nuclease activity"/>
    <property type="evidence" value="ECO:0007669"/>
    <property type="project" value="InterPro"/>
</dbReference>